<evidence type="ECO:0000259" key="3">
    <source>
        <dbReference type="SMART" id="SM00903"/>
    </source>
</evidence>
<dbReference type="InterPro" id="IPR029016">
    <property type="entry name" value="GAF-like_dom_sf"/>
</dbReference>
<keyword evidence="2" id="KW-0560">Oxidoreductase</keyword>
<dbReference type="GO" id="GO:0010181">
    <property type="term" value="F:FMN binding"/>
    <property type="evidence" value="ECO:0007669"/>
    <property type="project" value="InterPro"/>
</dbReference>
<protein>
    <submittedName>
        <fullName evidence="4">Flavin reductase domain-containing oxidoreductase</fullName>
    </submittedName>
</protein>
<evidence type="ECO:0000313" key="5">
    <source>
        <dbReference type="Proteomes" id="UP000464593"/>
    </source>
</evidence>
<reference evidence="4 5" key="1">
    <citation type="submission" date="2019-05" db="EMBL/GenBank/DDBJ databases">
        <title>Complete genome sequence of Pseudomonas Pseudomonas resinovorans.</title>
        <authorList>
            <person name="Chen H.-P."/>
        </authorList>
    </citation>
    <scope>NUCLEOTIDE SEQUENCE [LARGE SCALE GENOMIC DNA]</scope>
    <source>
        <strain evidence="4 5">TCU-CK1</strain>
    </source>
</reference>
<dbReference type="InterPro" id="IPR050268">
    <property type="entry name" value="NADH-dep_flavin_reductase"/>
</dbReference>
<evidence type="ECO:0000256" key="2">
    <source>
        <dbReference type="ARBA" id="ARBA00023002"/>
    </source>
</evidence>
<dbReference type="Gene3D" id="3.30.450.40">
    <property type="match status" value="1"/>
</dbReference>
<dbReference type="EMBL" id="CP040324">
    <property type="protein sequence ID" value="QHB28813.1"/>
    <property type="molecule type" value="Genomic_DNA"/>
</dbReference>
<sequence length="390" mass="42802">MAEAQELHQFRPDDAKWFRQVLGQYPTGVCVVTAQQAGGKPTGMAVGSFTSVSLNPPLVAFLPDKSSSSWPRIEESGKFCVNILAAEQEPVCRRFAAKTEDKFKGLEYRLSANGSPIIEQCVAWIDCDIDCVHEAGDHYIVIGRVKELKIESAGLPLLFFQGGYGRFSPLSMVAPDPLGTIAGPLRSIDRARADMERLCERINARCVATVRVDDELIIAASAGRPRTGVIPTLVGQRLPFMPPTGSIFAAWSSEPVVTQWLRDTGHPERLDECRAALAIIRERGYSLGMISDAQRAFTSALNQRAQDPANNQDVRTLVHDLTYDPLEFTPDVHKDVRQISVPVFASSGQVEYVLTLYDFPAPESGVGVTPYIDELQHIADCLSEGAKLTR</sequence>
<dbReference type="Gene3D" id="2.30.110.10">
    <property type="entry name" value="Electron Transport, Fmn-binding Protein, Chain A"/>
    <property type="match status" value="1"/>
</dbReference>
<organism evidence="4 5">
    <name type="scientific">Pseudomonas monteilii</name>
    <dbReference type="NCBI Taxonomy" id="76759"/>
    <lineage>
        <taxon>Bacteria</taxon>
        <taxon>Pseudomonadati</taxon>
        <taxon>Pseudomonadota</taxon>
        <taxon>Gammaproteobacteria</taxon>
        <taxon>Pseudomonadales</taxon>
        <taxon>Pseudomonadaceae</taxon>
        <taxon>Pseudomonas</taxon>
    </lineage>
</organism>
<dbReference type="InterPro" id="IPR012349">
    <property type="entry name" value="Split_barrel_FMN-bd"/>
</dbReference>
<dbReference type="SUPFAM" id="SSF55781">
    <property type="entry name" value="GAF domain-like"/>
    <property type="match status" value="1"/>
</dbReference>
<name>A0AAE6RCW0_9PSED</name>
<proteinExistence type="inferred from homology"/>
<dbReference type="SUPFAM" id="SSF50475">
    <property type="entry name" value="FMN-binding split barrel"/>
    <property type="match status" value="1"/>
</dbReference>
<comment type="similarity">
    <text evidence="1">Belongs to the non-flavoprotein flavin reductase family.</text>
</comment>
<dbReference type="AlphaFoldDB" id="A0AAE6RCW0"/>
<dbReference type="RefSeq" id="WP_159266427.1">
    <property type="nucleotide sequence ID" value="NZ_CP040324.1"/>
</dbReference>
<gene>
    <name evidence="4" type="ORF">TCK1_3467</name>
</gene>
<evidence type="ECO:0000256" key="1">
    <source>
        <dbReference type="ARBA" id="ARBA00008898"/>
    </source>
</evidence>
<dbReference type="GO" id="GO:0042602">
    <property type="term" value="F:riboflavin reductase (NADPH) activity"/>
    <property type="evidence" value="ECO:0007669"/>
    <property type="project" value="TreeGrafter"/>
</dbReference>
<dbReference type="InterPro" id="IPR002563">
    <property type="entry name" value="Flavin_Rdtase-like_dom"/>
</dbReference>
<accession>A0AAE6RCW0</accession>
<dbReference type="Pfam" id="PF01613">
    <property type="entry name" value="Flavin_Reduct"/>
    <property type="match status" value="1"/>
</dbReference>
<dbReference type="SMART" id="SM00903">
    <property type="entry name" value="Flavin_Reduct"/>
    <property type="match status" value="1"/>
</dbReference>
<evidence type="ECO:0000313" key="4">
    <source>
        <dbReference type="EMBL" id="QHB28813.1"/>
    </source>
</evidence>
<feature type="domain" description="Flavin reductase like" evidence="3">
    <location>
        <begin position="22"/>
        <end position="166"/>
    </location>
</feature>
<dbReference type="PANTHER" id="PTHR30466:SF11">
    <property type="entry name" value="FLAVIN-DEPENDENT MONOOXYGENASE, REDUCTASE SUBUNIT HSAB"/>
    <property type="match status" value="1"/>
</dbReference>
<dbReference type="PANTHER" id="PTHR30466">
    <property type="entry name" value="FLAVIN REDUCTASE"/>
    <property type="match status" value="1"/>
</dbReference>
<dbReference type="Proteomes" id="UP000464593">
    <property type="component" value="Chromosome"/>
</dbReference>